<dbReference type="RefSeq" id="WP_075765929.1">
    <property type="nucleotide sequence ID" value="NZ_MJIL01000084.1"/>
</dbReference>
<dbReference type="EMBL" id="MJIL01000084">
    <property type="protein sequence ID" value="OLQ74387.1"/>
    <property type="molecule type" value="Genomic_DNA"/>
</dbReference>
<accession>A0A1Q9GIV5</accession>
<dbReference type="OrthoDB" id="5917054at2"/>
<evidence type="ECO:0000313" key="2">
    <source>
        <dbReference type="Proteomes" id="UP000186905"/>
    </source>
</evidence>
<evidence type="ECO:0000313" key="1">
    <source>
        <dbReference type="EMBL" id="OLQ74387.1"/>
    </source>
</evidence>
<protein>
    <submittedName>
        <fullName evidence="1">Uncharacterized protein</fullName>
    </submittedName>
</protein>
<proteinExistence type="predicted"/>
<gene>
    <name evidence="1" type="ORF">BIT28_09445</name>
</gene>
<sequence length="114" mass="13168">MNENLTLNLIAALEIKREDEQKFKELSNLVFPPLARETAWTLTSLWIAPEENSSSLKVQNQWQTNAESTAVVESELNRAMEKLIQTLPNYQQNLEMLDTLIDQESIYYATSYTI</sequence>
<dbReference type="Proteomes" id="UP000186905">
    <property type="component" value="Unassembled WGS sequence"/>
</dbReference>
<reference evidence="1 2" key="1">
    <citation type="submission" date="2016-09" db="EMBL/GenBank/DDBJ databases">
        <title>Photobacterium proteolyticum sp. nov. a protease producing bacterium isolated from ocean sediments of Laizhou Bay.</title>
        <authorList>
            <person name="Li Y."/>
        </authorList>
    </citation>
    <scope>NUCLEOTIDE SEQUENCE [LARGE SCALE GENOMIC DNA]</scope>
    <source>
        <strain evidence="1 2">13-12</strain>
    </source>
</reference>
<dbReference type="AlphaFoldDB" id="A0A1Q9GIV5"/>
<organism evidence="1 2">
    <name type="scientific">Photobacterium proteolyticum</name>
    <dbReference type="NCBI Taxonomy" id="1903952"/>
    <lineage>
        <taxon>Bacteria</taxon>
        <taxon>Pseudomonadati</taxon>
        <taxon>Pseudomonadota</taxon>
        <taxon>Gammaproteobacteria</taxon>
        <taxon>Vibrionales</taxon>
        <taxon>Vibrionaceae</taxon>
        <taxon>Photobacterium</taxon>
    </lineage>
</organism>
<dbReference type="STRING" id="1903952.BIT28_09445"/>
<comment type="caution">
    <text evidence="1">The sequence shown here is derived from an EMBL/GenBank/DDBJ whole genome shotgun (WGS) entry which is preliminary data.</text>
</comment>
<keyword evidence="2" id="KW-1185">Reference proteome</keyword>
<name>A0A1Q9GIV5_9GAMM</name>